<protein>
    <recommendedName>
        <fullName evidence="2">NADPH--hemoprotein reductase</fullName>
        <ecNumber evidence="2">1.6.2.4</ecNumber>
    </recommendedName>
</protein>
<accession>A0A151GQ94</accession>
<evidence type="ECO:0000256" key="1">
    <source>
        <dbReference type="ARBA" id="ARBA00022630"/>
    </source>
</evidence>
<dbReference type="GO" id="GO:0005829">
    <property type="term" value="C:cytosol"/>
    <property type="evidence" value="ECO:0007669"/>
    <property type="project" value="TreeGrafter"/>
</dbReference>
<comment type="caution">
    <text evidence="3">The sequence shown here is derived from an EMBL/GenBank/DDBJ whole genome shotgun (WGS) entry which is preliminary data.</text>
</comment>
<dbReference type="GO" id="GO:0003958">
    <property type="term" value="F:NADPH-hemoprotein reductase activity"/>
    <property type="evidence" value="ECO:0007669"/>
    <property type="project" value="UniProtKB-EC"/>
</dbReference>
<evidence type="ECO:0000256" key="2">
    <source>
        <dbReference type="ARBA" id="ARBA00023797"/>
    </source>
</evidence>
<dbReference type="AlphaFoldDB" id="A0A151GQ94"/>
<dbReference type="GO" id="GO:0050660">
    <property type="term" value="F:flavin adenine dinucleotide binding"/>
    <property type="evidence" value="ECO:0007669"/>
    <property type="project" value="TreeGrafter"/>
</dbReference>
<keyword evidence="1" id="KW-0285">Flavoprotein</keyword>
<keyword evidence="4" id="KW-1185">Reference proteome</keyword>
<dbReference type="GeneID" id="63713033"/>
<dbReference type="STRING" id="98403.A0A151GQ94"/>
<dbReference type="InterPro" id="IPR039261">
    <property type="entry name" value="FNR_nucleotide-bd"/>
</dbReference>
<proteinExistence type="predicted"/>
<dbReference type="GO" id="GO:0010181">
    <property type="term" value="F:FMN binding"/>
    <property type="evidence" value="ECO:0007669"/>
    <property type="project" value="TreeGrafter"/>
</dbReference>
<dbReference type="PANTHER" id="PTHR19384">
    <property type="entry name" value="NITRIC OXIDE SYNTHASE-RELATED"/>
    <property type="match status" value="1"/>
</dbReference>
<organism evidence="3 4">
    <name type="scientific">Drechmeria coniospora</name>
    <name type="common">Nematophagous fungus</name>
    <name type="synonym">Meria coniospora</name>
    <dbReference type="NCBI Taxonomy" id="98403"/>
    <lineage>
        <taxon>Eukaryota</taxon>
        <taxon>Fungi</taxon>
        <taxon>Dikarya</taxon>
        <taxon>Ascomycota</taxon>
        <taxon>Pezizomycotina</taxon>
        <taxon>Sordariomycetes</taxon>
        <taxon>Hypocreomycetidae</taxon>
        <taxon>Hypocreales</taxon>
        <taxon>Ophiocordycipitaceae</taxon>
        <taxon>Drechmeria</taxon>
    </lineage>
</organism>
<dbReference type="InParanoid" id="A0A151GQ94"/>
<dbReference type="RefSeq" id="XP_040658612.1">
    <property type="nucleotide sequence ID" value="XM_040797729.1"/>
</dbReference>
<dbReference type="Gene3D" id="3.40.50.80">
    <property type="entry name" value="Nucleotide-binding domain of ferredoxin-NADP reductase (FNR) module"/>
    <property type="match status" value="1"/>
</dbReference>
<dbReference type="Proteomes" id="UP000076580">
    <property type="component" value="Chromosome 01"/>
</dbReference>
<dbReference type="PANTHER" id="PTHR19384:SF17">
    <property type="entry name" value="NADPH--CYTOCHROME P450 REDUCTASE"/>
    <property type="match status" value="1"/>
</dbReference>
<sequence length="136" mass="15808">MITAFSRESNKKVYVQHRLKERAKEVNELLQQKAYFYVCGDAANMAREVNAVLARIIAEGRGVSEQKGEEVVKHMRSANQYQVRTLCIPNPPTFRRRLTWRVTGGCLVIDDKEHDRERETENPKYAFTTSIFFLRG</sequence>
<gene>
    <name evidence="3" type="ORF">DCS_00390</name>
</gene>
<reference evidence="3 4" key="1">
    <citation type="journal article" date="2016" name="Sci. Rep.">
        <title>Insights into Adaptations to a Near-Obligate Nematode Endoparasitic Lifestyle from the Finished Genome of Drechmeria coniospora.</title>
        <authorList>
            <person name="Zhang L."/>
            <person name="Zhou Z."/>
            <person name="Guo Q."/>
            <person name="Fokkens L."/>
            <person name="Miskei M."/>
            <person name="Pocsi I."/>
            <person name="Zhang W."/>
            <person name="Chen M."/>
            <person name="Wang L."/>
            <person name="Sun Y."/>
            <person name="Donzelli B.G."/>
            <person name="Gibson D.M."/>
            <person name="Nelson D.R."/>
            <person name="Luo J.G."/>
            <person name="Rep M."/>
            <person name="Liu H."/>
            <person name="Yang S."/>
            <person name="Wang J."/>
            <person name="Krasnoff S.B."/>
            <person name="Xu Y."/>
            <person name="Molnar I."/>
            <person name="Lin M."/>
        </authorList>
    </citation>
    <scope>NUCLEOTIDE SEQUENCE [LARGE SCALE GENOMIC DNA]</scope>
    <source>
        <strain evidence="3 4">ARSEF 6962</strain>
    </source>
</reference>
<dbReference type="EMBL" id="LAYC01000001">
    <property type="protein sequence ID" value="KYK59260.1"/>
    <property type="molecule type" value="Genomic_DNA"/>
</dbReference>
<dbReference type="EC" id="1.6.2.4" evidence="2"/>
<dbReference type="SUPFAM" id="SSF52343">
    <property type="entry name" value="Ferredoxin reductase-like, C-terminal NADP-linked domain"/>
    <property type="match status" value="1"/>
</dbReference>
<name>A0A151GQ94_DRECN</name>
<evidence type="ECO:0000313" key="3">
    <source>
        <dbReference type="EMBL" id="KYK59260.1"/>
    </source>
</evidence>
<evidence type="ECO:0000313" key="4">
    <source>
        <dbReference type="Proteomes" id="UP000076580"/>
    </source>
</evidence>